<evidence type="ECO:0000313" key="1">
    <source>
        <dbReference type="EMBL" id="UOO90341.1"/>
    </source>
</evidence>
<keyword evidence="2" id="KW-1185">Reference proteome</keyword>
<dbReference type="RefSeq" id="WP_058355778.1">
    <property type="nucleotide sequence ID" value="NZ_CABKVG010000008.1"/>
</dbReference>
<protein>
    <submittedName>
        <fullName evidence="1">Uncharacterized protein</fullName>
    </submittedName>
</protein>
<evidence type="ECO:0000313" key="2">
    <source>
        <dbReference type="Proteomes" id="UP000832011"/>
    </source>
</evidence>
<dbReference type="EMBL" id="CP091511">
    <property type="protein sequence ID" value="UOO90341.1"/>
    <property type="molecule type" value="Genomic_DNA"/>
</dbReference>
<organism evidence="1 2">
    <name type="scientific">Vitreoscilla massiliensis</name>
    <dbReference type="NCBI Taxonomy" id="1689272"/>
    <lineage>
        <taxon>Bacteria</taxon>
        <taxon>Pseudomonadati</taxon>
        <taxon>Pseudomonadota</taxon>
        <taxon>Betaproteobacteria</taxon>
        <taxon>Neisseriales</taxon>
        <taxon>Neisseriaceae</taxon>
        <taxon>Vitreoscilla</taxon>
    </lineage>
</organism>
<reference evidence="1 2" key="1">
    <citation type="journal article" date="2022" name="Res Sq">
        <title>Evolution of multicellular longitudinally dividing oral cavity symbionts (Neisseriaceae).</title>
        <authorList>
            <person name="Nyongesa S."/>
            <person name="Weber P."/>
            <person name="Bernet E."/>
            <person name="Pullido F."/>
            <person name="Nieckarz M."/>
            <person name="Delaby M."/>
            <person name="Nieves C."/>
            <person name="Viehboeck T."/>
            <person name="Krause N."/>
            <person name="Rivera-Millot A."/>
            <person name="Nakamura A."/>
            <person name="Vischer N."/>
            <person name="VanNieuwenhze M."/>
            <person name="Brun Y."/>
            <person name="Cava F."/>
            <person name="Bulgheresi S."/>
            <person name="Veyrier F."/>
        </authorList>
    </citation>
    <scope>NUCLEOTIDE SEQUENCE [LARGE SCALE GENOMIC DNA]</scope>
    <source>
        <strain evidence="1 2">SN4</strain>
    </source>
</reference>
<name>A0ABY4E3H9_9NEIS</name>
<proteinExistence type="predicted"/>
<gene>
    <name evidence="1" type="ORF">LVJ82_04995</name>
</gene>
<sequence length="141" mass="15579">MQLHHPITAFCADEDGQMAPLLLLNTAELPATLTALLGHAYEGEDAFYLLADDGYWLRQQQCLHCVAAEQTLLTCEIADAAWLQAASEAGYCVCLLVDSAHSEHDLANIATWDFARIKQAFQHETWLDVVVVCVQTDMDNA</sequence>
<dbReference type="Proteomes" id="UP000832011">
    <property type="component" value="Chromosome"/>
</dbReference>
<accession>A0ABY4E3H9</accession>